<organism evidence="15 16">
    <name type="scientific">Candidatus Kinetoplastidibacterium crithidiae TCC036E</name>
    <dbReference type="NCBI Taxonomy" id="1208918"/>
    <lineage>
        <taxon>Bacteria</taxon>
        <taxon>Pseudomonadati</taxon>
        <taxon>Pseudomonadota</taxon>
        <taxon>Betaproteobacteria</taxon>
        <taxon>Candidatus Kinetoplastidibacterium</taxon>
    </lineage>
</organism>
<evidence type="ECO:0000256" key="2">
    <source>
        <dbReference type="ARBA" id="ARBA00011245"/>
    </source>
</evidence>
<dbReference type="Gene3D" id="3.40.30.10">
    <property type="entry name" value="Glutaredoxin"/>
    <property type="match status" value="1"/>
</dbReference>
<dbReference type="PIRSF" id="PIRSF000239">
    <property type="entry name" value="AHPC"/>
    <property type="match status" value="1"/>
</dbReference>
<protein>
    <recommendedName>
        <fullName evidence="3">thioredoxin-dependent peroxiredoxin</fullName>
        <ecNumber evidence="3">1.11.1.24</ecNumber>
    </recommendedName>
    <alternativeName>
        <fullName evidence="9">Thioredoxin peroxidase</fullName>
    </alternativeName>
    <alternativeName>
        <fullName evidence="11">Thioredoxin-dependent peroxiredoxin Bcp</fullName>
    </alternativeName>
</protein>
<dbReference type="GO" id="GO:0005737">
    <property type="term" value="C:cytoplasm"/>
    <property type="evidence" value="ECO:0007669"/>
    <property type="project" value="TreeGrafter"/>
</dbReference>
<evidence type="ECO:0000256" key="3">
    <source>
        <dbReference type="ARBA" id="ARBA00013017"/>
    </source>
</evidence>
<proteinExistence type="inferred from homology"/>
<evidence type="ECO:0000256" key="1">
    <source>
        <dbReference type="ARBA" id="ARBA00003330"/>
    </source>
</evidence>
<dbReference type="PANTHER" id="PTHR42801:SF4">
    <property type="entry name" value="AHPC_TSA FAMILY PROTEIN"/>
    <property type="match status" value="1"/>
</dbReference>
<dbReference type="GO" id="GO:0034599">
    <property type="term" value="P:cellular response to oxidative stress"/>
    <property type="evidence" value="ECO:0007669"/>
    <property type="project" value="TreeGrafter"/>
</dbReference>
<keyword evidence="6 15" id="KW-0560">Oxidoreductase</keyword>
<dbReference type="InterPro" id="IPR050924">
    <property type="entry name" value="Peroxiredoxin_BCP/PrxQ"/>
</dbReference>
<gene>
    <name evidence="15" type="ORF">CDEE_0642</name>
</gene>
<evidence type="ECO:0000256" key="6">
    <source>
        <dbReference type="ARBA" id="ARBA00023002"/>
    </source>
</evidence>
<dbReference type="GO" id="GO:0008379">
    <property type="term" value="F:thioredoxin peroxidase activity"/>
    <property type="evidence" value="ECO:0007669"/>
    <property type="project" value="TreeGrafter"/>
</dbReference>
<dbReference type="FunFam" id="3.40.30.10:FF:000007">
    <property type="entry name" value="Thioredoxin-dependent thiol peroxidase"/>
    <property type="match status" value="1"/>
</dbReference>
<keyword evidence="5" id="KW-0049">Antioxidant</keyword>
<evidence type="ECO:0000313" key="16">
    <source>
        <dbReference type="Proteomes" id="UP000011686"/>
    </source>
</evidence>
<dbReference type="PATRIC" id="fig|1208918.3.peg.356"/>
<dbReference type="EC" id="1.11.1.24" evidence="3"/>
<keyword evidence="16" id="KW-1185">Reference proteome</keyword>
<keyword evidence="8" id="KW-0676">Redox-active center</keyword>
<dbReference type="InterPro" id="IPR036249">
    <property type="entry name" value="Thioredoxin-like_sf"/>
</dbReference>
<evidence type="ECO:0000256" key="4">
    <source>
        <dbReference type="ARBA" id="ARBA00022559"/>
    </source>
</evidence>
<dbReference type="EMBL" id="CP003804">
    <property type="protein sequence ID" value="AGF47656.1"/>
    <property type="molecule type" value="Genomic_DNA"/>
</dbReference>
<feature type="active site" description="Cysteine sulfenic acid (-SOH) intermediate; for peroxidase activity" evidence="13">
    <location>
        <position position="45"/>
    </location>
</feature>
<comment type="similarity">
    <text evidence="10">Belongs to the peroxiredoxin family. BCP/PrxQ subfamily.</text>
</comment>
<evidence type="ECO:0000256" key="7">
    <source>
        <dbReference type="ARBA" id="ARBA00023157"/>
    </source>
</evidence>
<comment type="catalytic activity">
    <reaction evidence="12">
        <text>a hydroperoxide + [thioredoxin]-dithiol = an alcohol + [thioredoxin]-disulfide + H2O</text>
        <dbReference type="Rhea" id="RHEA:62620"/>
        <dbReference type="Rhea" id="RHEA-COMP:10698"/>
        <dbReference type="Rhea" id="RHEA-COMP:10700"/>
        <dbReference type="ChEBI" id="CHEBI:15377"/>
        <dbReference type="ChEBI" id="CHEBI:29950"/>
        <dbReference type="ChEBI" id="CHEBI:30879"/>
        <dbReference type="ChEBI" id="CHEBI:35924"/>
        <dbReference type="ChEBI" id="CHEBI:50058"/>
        <dbReference type="EC" id="1.11.1.24"/>
    </reaction>
</comment>
<dbReference type="Proteomes" id="UP000011686">
    <property type="component" value="Chromosome"/>
</dbReference>
<evidence type="ECO:0000256" key="5">
    <source>
        <dbReference type="ARBA" id="ARBA00022862"/>
    </source>
</evidence>
<dbReference type="KEGG" id="kct:CDEE_0642"/>
<keyword evidence="4 15" id="KW-0575">Peroxidase</keyword>
<evidence type="ECO:0000313" key="15">
    <source>
        <dbReference type="EMBL" id="AGF47656.1"/>
    </source>
</evidence>
<dbReference type="PANTHER" id="PTHR42801">
    <property type="entry name" value="THIOREDOXIN-DEPENDENT PEROXIDE REDUCTASE"/>
    <property type="match status" value="1"/>
</dbReference>
<comment type="function">
    <text evidence="1">Thiol-specific peroxidase that catalyzes the reduction of hydrogen peroxide and organic hydroperoxides to water and alcohols, respectively. Plays a role in cell protection against oxidative stress by detoxifying peroxides and as sensor of hydrogen peroxide-mediated signaling events.</text>
</comment>
<dbReference type="InterPro" id="IPR000866">
    <property type="entry name" value="AhpC/TSA"/>
</dbReference>
<dbReference type="CDD" id="cd03017">
    <property type="entry name" value="PRX_BCP"/>
    <property type="match status" value="1"/>
</dbReference>
<dbReference type="InterPro" id="IPR013766">
    <property type="entry name" value="Thioredoxin_domain"/>
</dbReference>
<dbReference type="RefSeq" id="WP_015238507.1">
    <property type="nucleotide sequence ID" value="NC_020283.1"/>
</dbReference>
<evidence type="ECO:0000256" key="13">
    <source>
        <dbReference type="PIRSR" id="PIRSR000239-1"/>
    </source>
</evidence>
<keyword evidence="7" id="KW-1015">Disulfide bond</keyword>
<evidence type="ECO:0000259" key="14">
    <source>
        <dbReference type="PROSITE" id="PS51352"/>
    </source>
</evidence>
<evidence type="ECO:0000256" key="10">
    <source>
        <dbReference type="ARBA" id="ARBA00038489"/>
    </source>
</evidence>
<dbReference type="SUPFAM" id="SSF52833">
    <property type="entry name" value="Thioredoxin-like"/>
    <property type="match status" value="1"/>
</dbReference>
<evidence type="ECO:0000256" key="11">
    <source>
        <dbReference type="ARBA" id="ARBA00042639"/>
    </source>
</evidence>
<dbReference type="InterPro" id="IPR024706">
    <property type="entry name" value="Peroxiredoxin_AhpC-typ"/>
</dbReference>
<dbReference type="GO" id="GO:0045454">
    <property type="term" value="P:cell redox homeostasis"/>
    <property type="evidence" value="ECO:0007669"/>
    <property type="project" value="TreeGrafter"/>
</dbReference>
<comment type="subunit">
    <text evidence="2">Monomer.</text>
</comment>
<accession>M1LU77</accession>
<feature type="domain" description="Thioredoxin" evidence="14">
    <location>
        <begin position="3"/>
        <end position="156"/>
    </location>
</feature>
<dbReference type="PROSITE" id="PS51352">
    <property type="entry name" value="THIOREDOXIN_2"/>
    <property type="match status" value="1"/>
</dbReference>
<evidence type="ECO:0000256" key="9">
    <source>
        <dbReference type="ARBA" id="ARBA00032824"/>
    </source>
</evidence>
<dbReference type="eggNOG" id="COG1225">
    <property type="taxonomic scope" value="Bacteria"/>
</dbReference>
<dbReference type="AlphaFoldDB" id="M1LU77"/>
<evidence type="ECO:0000256" key="12">
    <source>
        <dbReference type="ARBA" id="ARBA00049091"/>
    </source>
</evidence>
<evidence type="ECO:0000256" key="8">
    <source>
        <dbReference type="ARBA" id="ARBA00023284"/>
    </source>
</evidence>
<dbReference type="Pfam" id="PF00578">
    <property type="entry name" value="AhpC-TSA"/>
    <property type="match status" value="1"/>
</dbReference>
<dbReference type="STRING" id="1208918.CDEE_0642"/>
<reference evidence="15 16" key="1">
    <citation type="journal article" date="2013" name="Genome Biol. Evol.">
        <title>Genome evolution and phylogenomic analysis of candidatus kinetoplastibacterium, the betaproteobacterial endosymbionts of strigomonas and angomonas.</title>
        <authorList>
            <person name="Alves J.M."/>
            <person name="Serrano M.G."/>
            <person name="Maia da Silva F."/>
            <person name="Voegtly L.J."/>
            <person name="Matveyev A.V."/>
            <person name="Teixeira M.M."/>
            <person name="Camargo E.P."/>
            <person name="Buck G.A."/>
        </authorList>
    </citation>
    <scope>NUCLEOTIDE SEQUENCE [LARGE SCALE GENOMIC DNA]</scope>
    <source>
        <strain evidence="15 16">TCC036E</strain>
    </source>
</reference>
<name>M1LU77_9PROT</name>
<sequence>MDNFIIKPAPKFQEDSTLGVIKLDDYLHRKNLILFFYPKDNTPGCTKENLEFKDLYREFSIRNTEVLGVSRDSIKSHENFKSKFSLPFPLISDQNQNICSLYNVLKKKNIYGKTVLGLERSTFLINTEGNIIMEWRKIKVDNHATQVLDFLDKTLTNK</sequence>
<dbReference type="HOGENOM" id="CLU_042529_14_1_4"/>